<name>A0ABW7TVR8_9NOCA</name>
<organism evidence="1 2">
    <name type="scientific">Nocardia carnea</name>
    <dbReference type="NCBI Taxonomy" id="37328"/>
    <lineage>
        <taxon>Bacteria</taxon>
        <taxon>Bacillati</taxon>
        <taxon>Actinomycetota</taxon>
        <taxon>Actinomycetes</taxon>
        <taxon>Mycobacteriales</taxon>
        <taxon>Nocardiaceae</taxon>
        <taxon>Nocardia</taxon>
    </lineage>
</organism>
<dbReference type="Proteomes" id="UP001611263">
    <property type="component" value="Unassembled WGS sequence"/>
</dbReference>
<keyword evidence="2" id="KW-1185">Reference proteome</keyword>
<dbReference type="EMBL" id="JBIRUQ010000006">
    <property type="protein sequence ID" value="MFI1463654.1"/>
    <property type="molecule type" value="Genomic_DNA"/>
</dbReference>
<gene>
    <name evidence="1" type="ORF">ACH4WX_23290</name>
</gene>
<accession>A0ABW7TVR8</accession>
<reference evidence="1 2" key="1">
    <citation type="submission" date="2024-10" db="EMBL/GenBank/DDBJ databases">
        <title>The Natural Products Discovery Center: Release of the First 8490 Sequenced Strains for Exploring Actinobacteria Biosynthetic Diversity.</title>
        <authorList>
            <person name="Kalkreuter E."/>
            <person name="Kautsar S.A."/>
            <person name="Yang D."/>
            <person name="Bader C.D."/>
            <person name="Teijaro C.N."/>
            <person name="Fluegel L."/>
            <person name="Davis C.M."/>
            <person name="Simpson J.R."/>
            <person name="Lauterbach L."/>
            <person name="Steele A.D."/>
            <person name="Gui C."/>
            <person name="Meng S."/>
            <person name="Li G."/>
            <person name="Viehrig K."/>
            <person name="Ye F."/>
            <person name="Su P."/>
            <person name="Kiefer A.F."/>
            <person name="Nichols A."/>
            <person name="Cepeda A.J."/>
            <person name="Yan W."/>
            <person name="Fan B."/>
            <person name="Jiang Y."/>
            <person name="Adhikari A."/>
            <person name="Zheng C.-J."/>
            <person name="Schuster L."/>
            <person name="Cowan T.M."/>
            <person name="Smanski M.J."/>
            <person name="Chevrette M.G."/>
            <person name="De Carvalho L.P.S."/>
            <person name="Shen B."/>
        </authorList>
    </citation>
    <scope>NUCLEOTIDE SEQUENCE [LARGE SCALE GENOMIC DNA]</scope>
    <source>
        <strain evidence="1 2">NPDC020568</strain>
    </source>
</reference>
<proteinExistence type="predicted"/>
<dbReference type="Pfam" id="PF10094">
    <property type="entry name" value="DUF2332"/>
    <property type="match status" value="1"/>
</dbReference>
<protein>
    <submittedName>
        <fullName evidence="1">DUF2332 domain-containing protein</fullName>
    </submittedName>
</protein>
<comment type="caution">
    <text evidence="1">The sequence shown here is derived from an EMBL/GenBank/DDBJ whole genome shotgun (WGS) entry which is preliminary data.</text>
</comment>
<dbReference type="InterPro" id="IPR011200">
    <property type="entry name" value="UCP012608"/>
</dbReference>
<evidence type="ECO:0000313" key="1">
    <source>
        <dbReference type="EMBL" id="MFI1463654.1"/>
    </source>
</evidence>
<sequence length="254" mass="27061">MNRAARKTQPISTEARAVLYPAITEAARRVSADAVGLIDAGCGAGFDLTVDRVGITYRNGHPLGDPHSPLQLSSAIVGLRPVPVQTMPQVVTRIGIDSDPIDVTDPAAAQRLRDSAPPDRPELSARLDADIALTSATAPQLLRGNALDLLPDAIAQVPADALPVITTTWALSRFPREHRLRFLHRLDESAAGRMVAWVSVEGVGVAPAIPTFGDRHASGHSIIGLAIFDGSTLHTEAIGRCWSRGRMLSWLTNS</sequence>
<dbReference type="GeneID" id="93507520"/>
<evidence type="ECO:0000313" key="2">
    <source>
        <dbReference type="Proteomes" id="UP001611263"/>
    </source>
</evidence>
<dbReference type="RefSeq" id="WP_033246398.1">
    <property type="nucleotide sequence ID" value="NZ_JBIRUQ010000006.1"/>
</dbReference>